<dbReference type="PANTHER" id="PTHR34066:SF1">
    <property type="entry name" value="DUF1764 FAMILY PROTEIN"/>
    <property type="match status" value="1"/>
</dbReference>
<dbReference type="EMBL" id="JASCZI010211461">
    <property type="protein sequence ID" value="MED6192016.1"/>
    <property type="molecule type" value="Genomic_DNA"/>
</dbReference>
<gene>
    <name evidence="2" type="ORF">PIB30_006161</name>
</gene>
<comment type="caution">
    <text evidence="2">The sequence shown here is derived from an EMBL/GenBank/DDBJ whole genome shotgun (WGS) entry which is preliminary data.</text>
</comment>
<dbReference type="Proteomes" id="UP001341840">
    <property type="component" value="Unassembled WGS sequence"/>
</dbReference>
<reference evidence="2 3" key="1">
    <citation type="journal article" date="2023" name="Plants (Basel)">
        <title>Bridging the Gap: Combining Genomics and Transcriptomics Approaches to Understand Stylosanthes scabra, an Orphan Legume from the Brazilian Caatinga.</title>
        <authorList>
            <person name="Ferreira-Neto J.R.C."/>
            <person name="da Silva M.D."/>
            <person name="Binneck E."/>
            <person name="de Melo N.F."/>
            <person name="da Silva R.H."/>
            <person name="de Melo A.L.T.M."/>
            <person name="Pandolfi V."/>
            <person name="Bustamante F.O."/>
            <person name="Brasileiro-Vidal A.C."/>
            <person name="Benko-Iseppon A.M."/>
        </authorList>
    </citation>
    <scope>NUCLEOTIDE SEQUENCE [LARGE SCALE GENOMIC DNA]</scope>
    <source>
        <tissue evidence="2">Leaves</tissue>
    </source>
</reference>
<feature type="region of interest" description="Disordered" evidence="1">
    <location>
        <begin position="1"/>
        <end position="104"/>
    </location>
</feature>
<organism evidence="2 3">
    <name type="scientific">Stylosanthes scabra</name>
    <dbReference type="NCBI Taxonomy" id="79078"/>
    <lineage>
        <taxon>Eukaryota</taxon>
        <taxon>Viridiplantae</taxon>
        <taxon>Streptophyta</taxon>
        <taxon>Embryophyta</taxon>
        <taxon>Tracheophyta</taxon>
        <taxon>Spermatophyta</taxon>
        <taxon>Magnoliopsida</taxon>
        <taxon>eudicotyledons</taxon>
        <taxon>Gunneridae</taxon>
        <taxon>Pentapetalae</taxon>
        <taxon>rosids</taxon>
        <taxon>fabids</taxon>
        <taxon>Fabales</taxon>
        <taxon>Fabaceae</taxon>
        <taxon>Papilionoideae</taxon>
        <taxon>50 kb inversion clade</taxon>
        <taxon>dalbergioids sensu lato</taxon>
        <taxon>Dalbergieae</taxon>
        <taxon>Pterocarpus clade</taxon>
        <taxon>Stylosanthes</taxon>
    </lineage>
</organism>
<name>A0ABU6X1J4_9FABA</name>
<keyword evidence="3" id="KW-1185">Reference proteome</keyword>
<dbReference type="PANTHER" id="PTHR34066">
    <property type="entry name" value="GROWTH FACTOR 2"/>
    <property type="match status" value="1"/>
</dbReference>
<feature type="compositionally biased region" description="Basic and acidic residues" evidence="1">
    <location>
        <begin position="20"/>
        <end position="47"/>
    </location>
</feature>
<dbReference type="Pfam" id="PF08576">
    <property type="entry name" value="DUF1764"/>
    <property type="match status" value="1"/>
</dbReference>
<dbReference type="InterPro" id="IPR013885">
    <property type="entry name" value="DUF1764_euk"/>
</dbReference>
<accession>A0ABU6X1J4</accession>
<evidence type="ECO:0000313" key="2">
    <source>
        <dbReference type="EMBL" id="MED6192016.1"/>
    </source>
</evidence>
<evidence type="ECO:0008006" key="4">
    <source>
        <dbReference type="Google" id="ProtNLM"/>
    </source>
</evidence>
<evidence type="ECO:0000313" key="3">
    <source>
        <dbReference type="Proteomes" id="UP001341840"/>
    </source>
</evidence>
<evidence type="ECO:0000256" key="1">
    <source>
        <dbReference type="SAM" id="MobiDB-lite"/>
    </source>
</evidence>
<proteinExistence type="predicted"/>
<sequence>MTKKKKNGSKVTSNQELQEEGEKPSQKAEEKSSQKEEEKPSQKKAGSEIDEIFAGKKRKKSDDEKTKKKKKKKKKETKEQDDNDDGGFLDKPSRPRKKTNDGLTIYTEDELGLNNGDAGGTPLCPFDCSCCF</sequence>
<protein>
    <recommendedName>
        <fullName evidence="4">DUF1764 domain-containing protein</fullName>
    </recommendedName>
</protein>